<proteinExistence type="inferred from homology"/>
<comment type="caution">
    <text evidence="8">The sequence shown here is derived from an EMBL/GenBank/DDBJ whole genome shotgun (WGS) entry which is preliminary data.</text>
</comment>
<evidence type="ECO:0000313" key="8">
    <source>
        <dbReference type="EMBL" id="MDL0088581.1"/>
    </source>
</evidence>
<dbReference type="EMBL" id="JANURM010000003">
    <property type="protein sequence ID" value="MDL0088581.1"/>
    <property type="molecule type" value="Genomic_DNA"/>
</dbReference>
<reference evidence="8" key="1">
    <citation type="submission" date="2022-08" db="EMBL/GenBank/DDBJ databases">
        <authorList>
            <person name="Wang H."/>
        </authorList>
    </citation>
    <scope>NUCLEOTIDE SEQUENCE</scope>
    <source>
        <strain evidence="8">PS10</strain>
    </source>
</reference>
<dbReference type="PANTHER" id="PTHR33452:SF1">
    <property type="entry name" value="INNER MEMBRANE PROTEIN YPHA-RELATED"/>
    <property type="match status" value="1"/>
</dbReference>
<feature type="transmembrane region" description="Helical" evidence="7">
    <location>
        <begin position="76"/>
        <end position="95"/>
    </location>
</feature>
<evidence type="ECO:0000256" key="3">
    <source>
        <dbReference type="ARBA" id="ARBA00022475"/>
    </source>
</evidence>
<protein>
    <submittedName>
        <fullName evidence="8">DoxX family protein</fullName>
    </submittedName>
</protein>
<feature type="transmembrane region" description="Helical" evidence="7">
    <location>
        <begin position="107"/>
        <end position="128"/>
    </location>
</feature>
<evidence type="ECO:0000256" key="5">
    <source>
        <dbReference type="ARBA" id="ARBA00022989"/>
    </source>
</evidence>
<evidence type="ECO:0000313" key="9">
    <source>
        <dbReference type="Proteomes" id="UP001173801"/>
    </source>
</evidence>
<keyword evidence="6 7" id="KW-0472">Membrane</keyword>
<feature type="transmembrane region" description="Helical" evidence="7">
    <location>
        <begin position="49"/>
        <end position="70"/>
    </location>
</feature>
<dbReference type="InterPro" id="IPR051907">
    <property type="entry name" value="DoxX-like_oxidoreductase"/>
</dbReference>
<keyword evidence="4 7" id="KW-0812">Transmembrane</keyword>
<organism evidence="8 9">
    <name type="scientific">Campylobacter gastrosuis</name>
    <dbReference type="NCBI Taxonomy" id="2974576"/>
    <lineage>
        <taxon>Bacteria</taxon>
        <taxon>Pseudomonadati</taxon>
        <taxon>Campylobacterota</taxon>
        <taxon>Epsilonproteobacteria</taxon>
        <taxon>Campylobacterales</taxon>
        <taxon>Campylobacteraceae</taxon>
        <taxon>Campylobacter</taxon>
    </lineage>
</organism>
<comment type="subcellular location">
    <subcellularLocation>
        <location evidence="1">Cell membrane</location>
        <topology evidence="1">Multi-pass membrane protein</topology>
    </subcellularLocation>
</comment>
<reference evidence="8" key="2">
    <citation type="journal article" date="2023" name="Microorganisms">
        <title>Isolation and Genomic Characteristics of Cat-Borne Campylobacter felis sp. nov. and Sheep-Borne Campylobacter ovis sp. nov.</title>
        <authorList>
            <person name="Wang H."/>
            <person name="Li Y."/>
            <person name="Gu Y."/>
            <person name="Zhou G."/>
            <person name="Chen X."/>
            <person name="Zhang X."/>
            <person name="Shao Z."/>
            <person name="Zhang J."/>
            <person name="Zhang M."/>
        </authorList>
    </citation>
    <scope>NUCLEOTIDE SEQUENCE</scope>
    <source>
        <strain evidence="8">PS10</strain>
    </source>
</reference>
<name>A0ABT7HNX4_9BACT</name>
<gene>
    <name evidence="8" type="ORF">NYG85_04235</name>
</gene>
<dbReference type="RefSeq" id="WP_284937236.1">
    <property type="nucleotide sequence ID" value="NZ_JANURM010000003.1"/>
</dbReference>
<evidence type="ECO:0000256" key="1">
    <source>
        <dbReference type="ARBA" id="ARBA00004651"/>
    </source>
</evidence>
<keyword evidence="3" id="KW-1003">Cell membrane</keyword>
<dbReference type="InterPro" id="IPR032808">
    <property type="entry name" value="DoxX"/>
</dbReference>
<keyword evidence="5 7" id="KW-1133">Transmembrane helix</keyword>
<evidence type="ECO:0000256" key="2">
    <source>
        <dbReference type="ARBA" id="ARBA00006679"/>
    </source>
</evidence>
<dbReference type="Pfam" id="PF07681">
    <property type="entry name" value="DoxX"/>
    <property type="match status" value="1"/>
</dbReference>
<evidence type="ECO:0000256" key="4">
    <source>
        <dbReference type="ARBA" id="ARBA00022692"/>
    </source>
</evidence>
<comment type="similarity">
    <text evidence="2">Belongs to the DoxX family.</text>
</comment>
<dbReference type="Proteomes" id="UP001173801">
    <property type="component" value="Unassembled WGS sequence"/>
</dbReference>
<dbReference type="PANTHER" id="PTHR33452">
    <property type="entry name" value="OXIDOREDUCTASE CATD-RELATED"/>
    <property type="match status" value="1"/>
</dbReference>
<sequence length="131" mass="14097">MKALNNPDLGLLFIRLGLGVMLIMHGIAKIFNGVGFVKGLLVKQGLSEFIAYFAYLGEVVAPILLILGAFVRVASVFVLGTCGAILFLFYAPNLFDLTQHGGFKAEIVYLYLAMALCLVFSGSGKYALKAD</sequence>
<evidence type="ECO:0000256" key="6">
    <source>
        <dbReference type="ARBA" id="ARBA00023136"/>
    </source>
</evidence>
<feature type="transmembrane region" description="Helical" evidence="7">
    <location>
        <begin position="12"/>
        <end position="37"/>
    </location>
</feature>
<evidence type="ECO:0000256" key="7">
    <source>
        <dbReference type="SAM" id="Phobius"/>
    </source>
</evidence>
<keyword evidence="9" id="KW-1185">Reference proteome</keyword>
<accession>A0ABT7HNX4</accession>